<evidence type="ECO:0008006" key="3">
    <source>
        <dbReference type="Google" id="ProtNLM"/>
    </source>
</evidence>
<proteinExistence type="predicted"/>
<reference evidence="1" key="1">
    <citation type="submission" date="2020-12" db="EMBL/GenBank/DDBJ databases">
        <authorList>
            <person name="Huq M.A."/>
        </authorList>
    </citation>
    <scope>NUCLEOTIDE SEQUENCE</scope>
    <source>
        <strain evidence="1">MAHUQ-46</strain>
    </source>
</reference>
<dbReference type="AlphaFoldDB" id="A0A934JCD5"/>
<accession>A0A934JCD5</accession>
<keyword evidence="2" id="KW-1185">Reference proteome</keyword>
<organism evidence="1 2">
    <name type="scientific">Paenibacillus roseus</name>
    <dbReference type="NCBI Taxonomy" id="2798579"/>
    <lineage>
        <taxon>Bacteria</taxon>
        <taxon>Bacillati</taxon>
        <taxon>Bacillota</taxon>
        <taxon>Bacilli</taxon>
        <taxon>Bacillales</taxon>
        <taxon>Paenibacillaceae</taxon>
        <taxon>Paenibacillus</taxon>
    </lineage>
</organism>
<comment type="caution">
    <text evidence="1">The sequence shown here is derived from an EMBL/GenBank/DDBJ whole genome shotgun (WGS) entry which is preliminary data.</text>
</comment>
<protein>
    <recommendedName>
        <fullName evidence="3">Phage ABA sandwich domain-containing protein</fullName>
    </recommendedName>
</protein>
<dbReference type="Gene3D" id="3.30.2120.10">
    <property type="entry name" value="Bacillus phage protein-like"/>
    <property type="match status" value="1"/>
</dbReference>
<evidence type="ECO:0000313" key="1">
    <source>
        <dbReference type="EMBL" id="MBJ6364213.1"/>
    </source>
</evidence>
<dbReference type="EMBL" id="JAELUP010000117">
    <property type="protein sequence ID" value="MBJ6364213.1"/>
    <property type="molecule type" value="Genomic_DNA"/>
</dbReference>
<dbReference type="InterPro" id="IPR028985">
    <property type="entry name" value="Bacillus_phage_prot-like"/>
</dbReference>
<gene>
    <name evidence="1" type="ORF">JFN88_23635</name>
</gene>
<dbReference type="Proteomes" id="UP000640274">
    <property type="component" value="Unassembled WGS sequence"/>
</dbReference>
<sequence>MRTDEIVDKWRSMTLRERDVWVAEVIFGYKTFGQFYTPEGVRVLIPCYTTLYCRDVLKVMPGELYIYRCGDDSVYVASFGQSAEEYCLECGENSFDVHYQGESNTLEDAICLAAMIAKLRTVID</sequence>
<evidence type="ECO:0000313" key="2">
    <source>
        <dbReference type="Proteomes" id="UP000640274"/>
    </source>
</evidence>
<dbReference type="RefSeq" id="WP_199021809.1">
    <property type="nucleotide sequence ID" value="NZ_JAELUP010000117.1"/>
</dbReference>
<name>A0A934JCD5_9BACL</name>